<organism evidence="2 3">
    <name type="scientific">Marinomonas aquiplantarum</name>
    <dbReference type="NCBI Taxonomy" id="491951"/>
    <lineage>
        <taxon>Bacteria</taxon>
        <taxon>Pseudomonadati</taxon>
        <taxon>Pseudomonadota</taxon>
        <taxon>Gammaproteobacteria</taxon>
        <taxon>Oceanospirillales</taxon>
        <taxon>Oceanospirillaceae</taxon>
        <taxon>Marinomonas</taxon>
    </lineage>
</organism>
<evidence type="ECO:0008006" key="4">
    <source>
        <dbReference type="Google" id="ProtNLM"/>
    </source>
</evidence>
<dbReference type="PIRSF" id="PIRSF029693">
    <property type="entry name" value="UCP029693"/>
    <property type="match status" value="1"/>
</dbReference>
<name>A0A366D0D9_9GAMM</name>
<protein>
    <recommendedName>
        <fullName evidence="4">DUF2333 family protein</fullName>
    </recommendedName>
</protein>
<feature type="transmembrane region" description="Helical" evidence="1">
    <location>
        <begin position="20"/>
        <end position="42"/>
    </location>
</feature>
<proteinExistence type="predicted"/>
<dbReference type="AlphaFoldDB" id="A0A366D0D9"/>
<dbReference type="RefSeq" id="WP_181799823.1">
    <property type="nucleotide sequence ID" value="NZ_QNRF01000004.1"/>
</dbReference>
<dbReference type="Pfam" id="PF10095">
    <property type="entry name" value="DUF2333"/>
    <property type="match status" value="1"/>
</dbReference>
<comment type="caution">
    <text evidence="2">The sequence shown here is derived from an EMBL/GenBank/DDBJ whole genome shotgun (WGS) entry which is preliminary data.</text>
</comment>
<sequence>MSWLKDKWQALKERLNFSGVGKVAAIVVLVLAVLLSFLGMYWSSEPDQFDVVASAKEQAAERGYLNNSKKLVVGYTTASTLHTLVSTLLDKPGGFISNDLMPPGLFMDNMPAWEFGVLVQSRDLARAFRKEFSRSQSQSTEDVNLKIAEPQFNFDTRSWALPSSESEYRRGNKELLEYLDRLAGQGNDKANFYARADNLSDWLSDVSTRLGSLSQRLSASVANVRENTDLAGDSSARQSNDSGTYQYVKTPWSKVDDVFYEARGASWALIHILRAIEVDFVFTLQDKNALVSLRQIIRELEATQTSIWSPIILNGSGFGVLANHSLVMASYISRANTAIIDLRRLLEQG</sequence>
<dbReference type="EMBL" id="QNRF01000004">
    <property type="protein sequence ID" value="RBO83550.1"/>
    <property type="molecule type" value="Genomic_DNA"/>
</dbReference>
<dbReference type="Proteomes" id="UP000252086">
    <property type="component" value="Unassembled WGS sequence"/>
</dbReference>
<gene>
    <name evidence="2" type="ORF">DFP76_104369</name>
</gene>
<keyword evidence="1" id="KW-1133">Transmembrane helix</keyword>
<reference evidence="2 3" key="1">
    <citation type="submission" date="2018-06" db="EMBL/GenBank/DDBJ databases">
        <title>Genomic Encyclopedia of Type Strains, Phase III (KMG-III): the genomes of soil and plant-associated and newly described type strains.</title>
        <authorList>
            <person name="Whitman W."/>
        </authorList>
    </citation>
    <scope>NUCLEOTIDE SEQUENCE [LARGE SCALE GENOMIC DNA]</scope>
    <source>
        <strain evidence="2 3">CECT 7732</strain>
    </source>
</reference>
<keyword evidence="1" id="KW-0812">Transmembrane</keyword>
<dbReference type="InterPro" id="IPR016936">
    <property type="entry name" value="UCP029693"/>
</dbReference>
<evidence type="ECO:0000313" key="3">
    <source>
        <dbReference type="Proteomes" id="UP000252086"/>
    </source>
</evidence>
<keyword evidence="3" id="KW-1185">Reference proteome</keyword>
<evidence type="ECO:0000313" key="2">
    <source>
        <dbReference type="EMBL" id="RBO83550.1"/>
    </source>
</evidence>
<evidence type="ECO:0000256" key="1">
    <source>
        <dbReference type="SAM" id="Phobius"/>
    </source>
</evidence>
<accession>A0A366D0D9</accession>
<keyword evidence="1" id="KW-0472">Membrane</keyword>